<dbReference type="EMBL" id="BGPR01170120">
    <property type="protein sequence ID" value="GBM27822.1"/>
    <property type="molecule type" value="Genomic_DNA"/>
</dbReference>
<dbReference type="InterPro" id="IPR013783">
    <property type="entry name" value="Ig-like_fold"/>
</dbReference>
<name>A0A4Y2EF96_ARAVE</name>
<keyword evidence="3" id="KW-1185">Reference proteome</keyword>
<dbReference type="Proteomes" id="UP000499080">
    <property type="component" value="Unassembled WGS sequence"/>
</dbReference>
<evidence type="ECO:0000259" key="1">
    <source>
        <dbReference type="Pfam" id="PF07679"/>
    </source>
</evidence>
<evidence type="ECO:0000313" key="3">
    <source>
        <dbReference type="Proteomes" id="UP000499080"/>
    </source>
</evidence>
<gene>
    <name evidence="2" type="ORF">AVEN_57762_1</name>
</gene>
<dbReference type="Pfam" id="PF07679">
    <property type="entry name" value="I-set"/>
    <property type="match status" value="1"/>
</dbReference>
<proteinExistence type="predicted"/>
<dbReference type="Gene3D" id="2.60.40.10">
    <property type="entry name" value="Immunoglobulins"/>
    <property type="match status" value="1"/>
</dbReference>
<evidence type="ECO:0000313" key="2">
    <source>
        <dbReference type="EMBL" id="GBM27822.1"/>
    </source>
</evidence>
<dbReference type="InterPro" id="IPR036179">
    <property type="entry name" value="Ig-like_dom_sf"/>
</dbReference>
<reference evidence="2 3" key="1">
    <citation type="journal article" date="2019" name="Sci. Rep.">
        <title>Orb-weaving spider Araneus ventricosus genome elucidates the spidroin gene catalogue.</title>
        <authorList>
            <person name="Kono N."/>
            <person name="Nakamura H."/>
            <person name="Ohtoshi R."/>
            <person name="Moran D.A.P."/>
            <person name="Shinohara A."/>
            <person name="Yoshida Y."/>
            <person name="Fujiwara M."/>
            <person name="Mori M."/>
            <person name="Tomita M."/>
            <person name="Arakawa K."/>
        </authorList>
    </citation>
    <scope>NUCLEOTIDE SEQUENCE [LARGE SCALE GENOMIC DNA]</scope>
</reference>
<dbReference type="SUPFAM" id="SSF48726">
    <property type="entry name" value="Immunoglobulin"/>
    <property type="match status" value="1"/>
</dbReference>
<feature type="domain" description="Immunoglobulin I-set" evidence="1">
    <location>
        <begin position="1"/>
        <end position="57"/>
    </location>
</feature>
<accession>A0A4Y2EF96</accession>
<organism evidence="2 3">
    <name type="scientific">Araneus ventricosus</name>
    <name type="common">Orbweaver spider</name>
    <name type="synonym">Epeira ventricosa</name>
    <dbReference type="NCBI Taxonomy" id="182803"/>
    <lineage>
        <taxon>Eukaryota</taxon>
        <taxon>Metazoa</taxon>
        <taxon>Ecdysozoa</taxon>
        <taxon>Arthropoda</taxon>
        <taxon>Chelicerata</taxon>
        <taxon>Arachnida</taxon>
        <taxon>Araneae</taxon>
        <taxon>Araneomorphae</taxon>
        <taxon>Entelegynae</taxon>
        <taxon>Araneoidea</taxon>
        <taxon>Araneidae</taxon>
        <taxon>Araneus</taxon>
    </lineage>
</organism>
<sequence>TKDGEELKMGDKYVMLQEDDETFTMAIKDVSQDDSGKYCAEAINDMGKDDITYDVRVTTNIHICTLDSISRCTFCNMAGVTEAQASVMRRRRSCNVGGYVHTAAV</sequence>
<protein>
    <recommendedName>
        <fullName evidence="1">Immunoglobulin I-set domain-containing protein</fullName>
    </recommendedName>
</protein>
<feature type="non-terminal residue" evidence="2">
    <location>
        <position position="1"/>
    </location>
</feature>
<dbReference type="AlphaFoldDB" id="A0A4Y2EF96"/>
<dbReference type="InterPro" id="IPR013098">
    <property type="entry name" value="Ig_I-set"/>
</dbReference>
<comment type="caution">
    <text evidence="2">The sequence shown here is derived from an EMBL/GenBank/DDBJ whole genome shotgun (WGS) entry which is preliminary data.</text>
</comment>